<proteinExistence type="predicted"/>
<evidence type="ECO:0000313" key="1">
    <source>
        <dbReference type="EMBL" id="KAI4338740.1"/>
    </source>
</evidence>
<dbReference type="Proteomes" id="UP001057402">
    <property type="component" value="Chromosome 7"/>
</dbReference>
<comment type="caution">
    <text evidence="1">The sequence shown here is derived from an EMBL/GenBank/DDBJ whole genome shotgun (WGS) entry which is preliminary data.</text>
</comment>
<gene>
    <name evidence="1" type="ORF">MLD38_023760</name>
</gene>
<organism evidence="1 2">
    <name type="scientific">Melastoma candidum</name>
    <dbReference type="NCBI Taxonomy" id="119954"/>
    <lineage>
        <taxon>Eukaryota</taxon>
        <taxon>Viridiplantae</taxon>
        <taxon>Streptophyta</taxon>
        <taxon>Embryophyta</taxon>
        <taxon>Tracheophyta</taxon>
        <taxon>Spermatophyta</taxon>
        <taxon>Magnoliopsida</taxon>
        <taxon>eudicotyledons</taxon>
        <taxon>Gunneridae</taxon>
        <taxon>Pentapetalae</taxon>
        <taxon>rosids</taxon>
        <taxon>malvids</taxon>
        <taxon>Myrtales</taxon>
        <taxon>Melastomataceae</taxon>
        <taxon>Melastomatoideae</taxon>
        <taxon>Melastomateae</taxon>
        <taxon>Melastoma</taxon>
    </lineage>
</organism>
<reference evidence="2" key="1">
    <citation type="journal article" date="2023" name="Front. Plant Sci.">
        <title>Chromosomal-level genome assembly of Melastoma candidum provides insights into trichome evolution.</title>
        <authorList>
            <person name="Zhong Y."/>
            <person name="Wu W."/>
            <person name="Sun C."/>
            <person name="Zou P."/>
            <person name="Liu Y."/>
            <person name="Dai S."/>
            <person name="Zhou R."/>
        </authorList>
    </citation>
    <scope>NUCLEOTIDE SEQUENCE [LARGE SCALE GENOMIC DNA]</scope>
</reference>
<name>A0ACB9NQB5_9MYRT</name>
<evidence type="ECO:0000313" key="2">
    <source>
        <dbReference type="Proteomes" id="UP001057402"/>
    </source>
</evidence>
<accession>A0ACB9NQB5</accession>
<protein>
    <submittedName>
        <fullName evidence="1">Uncharacterized protein</fullName>
    </submittedName>
</protein>
<dbReference type="EMBL" id="CM042886">
    <property type="protein sequence ID" value="KAI4338740.1"/>
    <property type="molecule type" value="Genomic_DNA"/>
</dbReference>
<keyword evidence="2" id="KW-1185">Reference proteome</keyword>
<sequence>MSQSSMTALRVIRGSRPLFSPATTAKSSAAPPTPPPVLLPRQLNLRRRPPRLQDLVLHNLQNPTNKKEIHCYEKLKSIFDGKELLTLLSRMVTQLLF</sequence>